<dbReference type="InterPro" id="IPR050297">
    <property type="entry name" value="LipidA_mod_glycosyltrf_83"/>
</dbReference>
<evidence type="ECO:0000259" key="9">
    <source>
        <dbReference type="Pfam" id="PF13231"/>
    </source>
</evidence>
<dbReference type="RefSeq" id="WP_026396778.1">
    <property type="nucleotide sequence ID" value="NZ_AUBI01000002.1"/>
</dbReference>
<sequence length="481" mass="51787">MKVHQVVRSPTVWLAGATLLRLIVAALLPVTPDEAYYWVWSRGLQGGYLDHPPMVALWIRAGTGLFGDNAFGIRVLAPLATAAGTVMIVAAARDLFRLAQPDGRENARAIMAGVLLNATLALGVGSVTMTPDTPLLFFVALFLLALARVSSGGSSMWWLAVGAAVGLGFDSKYTMALPAAGLAVWLVLTKEGRRRLARPWPWLAAVTGAVLTAPVFWWNATHGWASFVRQGGRAADWRPARAAQFLGELLGGQVGLATPAIFALFVVGVWNASRRRDAADRLLLCLVGVPLAVFAQHALGDRVQANWPVIIYPVFAVLAARVDVRWRFVAAFTGVALSVLVILQALTSVFPLGRHLDVALRQGGGWPAFVQDVDARTAGAAFVAADDYGLASELALRLPGRVVAGADERWTYFGLHPVACAGDGYLLHNARRDPPGNAGWMRGAETVVTVIRARRGVEAERYVLYRLSCSQEDFYRLPPAR</sequence>
<evidence type="ECO:0000256" key="6">
    <source>
        <dbReference type="ARBA" id="ARBA00022989"/>
    </source>
</evidence>
<feature type="transmembrane region" description="Helical" evidence="8">
    <location>
        <begin position="110"/>
        <end position="128"/>
    </location>
</feature>
<evidence type="ECO:0000256" key="2">
    <source>
        <dbReference type="ARBA" id="ARBA00022475"/>
    </source>
</evidence>
<dbReference type="AlphaFoldDB" id="A0A511X6V1"/>
<dbReference type="Proteomes" id="UP000321635">
    <property type="component" value="Unassembled WGS sequence"/>
</dbReference>
<comment type="caution">
    <text evidence="10">The sequence shown here is derived from an EMBL/GenBank/DDBJ whole genome shotgun (WGS) entry which is preliminary data.</text>
</comment>
<evidence type="ECO:0000256" key="3">
    <source>
        <dbReference type="ARBA" id="ARBA00022676"/>
    </source>
</evidence>
<feature type="transmembrane region" description="Helical" evidence="8">
    <location>
        <begin position="71"/>
        <end position="90"/>
    </location>
</feature>
<feature type="transmembrane region" description="Helical" evidence="8">
    <location>
        <begin position="249"/>
        <end position="270"/>
    </location>
</feature>
<dbReference type="OrthoDB" id="9811222at2"/>
<feature type="domain" description="Glycosyltransferase RgtA/B/C/D-like" evidence="9">
    <location>
        <begin position="50"/>
        <end position="218"/>
    </location>
</feature>
<reference evidence="10 11" key="1">
    <citation type="submission" date="2019-07" db="EMBL/GenBank/DDBJ databases">
        <title>Whole genome shotgun sequence of Acetobacter nitrogenifigens NBRC 105050.</title>
        <authorList>
            <person name="Hosoyama A."/>
            <person name="Uohara A."/>
            <person name="Ohji S."/>
            <person name="Ichikawa N."/>
        </authorList>
    </citation>
    <scope>NUCLEOTIDE SEQUENCE [LARGE SCALE GENOMIC DNA]</scope>
    <source>
        <strain evidence="10 11">NBRC 105050</strain>
    </source>
</reference>
<evidence type="ECO:0000256" key="7">
    <source>
        <dbReference type="ARBA" id="ARBA00023136"/>
    </source>
</evidence>
<dbReference type="STRING" id="1120919.GCA_000429165_00582"/>
<organism evidence="10 11">
    <name type="scientific">Acetobacter nitrogenifigens DSM 23921 = NBRC 105050</name>
    <dbReference type="NCBI Taxonomy" id="1120919"/>
    <lineage>
        <taxon>Bacteria</taxon>
        <taxon>Pseudomonadati</taxon>
        <taxon>Pseudomonadota</taxon>
        <taxon>Alphaproteobacteria</taxon>
        <taxon>Acetobacterales</taxon>
        <taxon>Acetobacteraceae</taxon>
        <taxon>Acetobacter</taxon>
    </lineage>
</organism>
<evidence type="ECO:0000256" key="5">
    <source>
        <dbReference type="ARBA" id="ARBA00022692"/>
    </source>
</evidence>
<keyword evidence="3" id="KW-0328">Glycosyltransferase</keyword>
<feature type="transmembrane region" description="Helical" evidence="8">
    <location>
        <begin position="282"/>
        <end position="299"/>
    </location>
</feature>
<feature type="transmembrane region" description="Helical" evidence="8">
    <location>
        <begin position="171"/>
        <end position="188"/>
    </location>
</feature>
<evidence type="ECO:0000313" key="11">
    <source>
        <dbReference type="Proteomes" id="UP000321635"/>
    </source>
</evidence>
<evidence type="ECO:0000256" key="8">
    <source>
        <dbReference type="SAM" id="Phobius"/>
    </source>
</evidence>
<keyword evidence="4 10" id="KW-0808">Transferase</keyword>
<dbReference type="EMBL" id="BJYF01000003">
    <property type="protein sequence ID" value="GEN58677.1"/>
    <property type="molecule type" value="Genomic_DNA"/>
</dbReference>
<feature type="transmembrane region" description="Helical" evidence="8">
    <location>
        <begin position="135"/>
        <end position="159"/>
    </location>
</feature>
<proteinExistence type="predicted"/>
<feature type="transmembrane region" description="Helical" evidence="8">
    <location>
        <begin position="329"/>
        <end position="352"/>
    </location>
</feature>
<keyword evidence="6 8" id="KW-1133">Transmembrane helix</keyword>
<dbReference type="PANTHER" id="PTHR33908:SF11">
    <property type="entry name" value="MEMBRANE PROTEIN"/>
    <property type="match status" value="1"/>
</dbReference>
<keyword evidence="7 8" id="KW-0472">Membrane</keyword>
<dbReference type="PANTHER" id="PTHR33908">
    <property type="entry name" value="MANNOSYLTRANSFERASE YKCB-RELATED"/>
    <property type="match status" value="1"/>
</dbReference>
<keyword evidence="5 8" id="KW-0812">Transmembrane</keyword>
<name>A0A511X6V1_9PROT</name>
<comment type="subcellular location">
    <subcellularLocation>
        <location evidence="1">Cell membrane</location>
        <topology evidence="1">Multi-pass membrane protein</topology>
    </subcellularLocation>
</comment>
<accession>A0A511X6V1</accession>
<evidence type="ECO:0000313" key="10">
    <source>
        <dbReference type="EMBL" id="GEN58677.1"/>
    </source>
</evidence>
<evidence type="ECO:0000256" key="1">
    <source>
        <dbReference type="ARBA" id="ARBA00004651"/>
    </source>
</evidence>
<dbReference type="GO" id="GO:0016763">
    <property type="term" value="F:pentosyltransferase activity"/>
    <property type="evidence" value="ECO:0007669"/>
    <property type="project" value="TreeGrafter"/>
</dbReference>
<evidence type="ECO:0000256" key="4">
    <source>
        <dbReference type="ARBA" id="ARBA00022679"/>
    </source>
</evidence>
<dbReference type="Pfam" id="PF13231">
    <property type="entry name" value="PMT_2"/>
    <property type="match status" value="1"/>
</dbReference>
<keyword evidence="2" id="KW-1003">Cell membrane</keyword>
<feature type="transmembrane region" description="Helical" evidence="8">
    <location>
        <begin position="305"/>
        <end position="322"/>
    </location>
</feature>
<dbReference type="GO" id="GO:0005886">
    <property type="term" value="C:plasma membrane"/>
    <property type="evidence" value="ECO:0007669"/>
    <property type="project" value="UniProtKB-SubCell"/>
</dbReference>
<dbReference type="GO" id="GO:0009103">
    <property type="term" value="P:lipopolysaccharide biosynthetic process"/>
    <property type="evidence" value="ECO:0007669"/>
    <property type="project" value="UniProtKB-ARBA"/>
</dbReference>
<dbReference type="InterPro" id="IPR038731">
    <property type="entry name" value="RgtA/B/C-like"/>
</dbReference>
<protein>
    <submittedName>
        <fullName evidence="10">Glycosyl transferase</fullName>
    </submittedName>
</protein>
<feature type="transmembrane region" description="Helical" evidence="8">
    <location>
        <begin position="200"/>
        <end position="218"/>
    </location>
</feature>
<keyword evidence="11" id="KW-1185">Reference proteome</keyword>
<gene>
    <name evidence="10" type="ORF">ANI02nite_05610</name>
</gene>